<dbReference type="Gene3D" id="1.20.1280.50">
    <property type="match status" value="1"/>
</dbReference>
<gene>
    <name evidence="3" type="ORF">HMN09_00268300</name>
</gene>
<reference evidence="3" key="1">
    <citation type="submission" date="2020-05" db="EMBL/GenBank/DDBJ databases">
        <title>Mycena genomes resolve the evolution of fungal bioluminescence.</title>
        <authorList>
            <person name="Tsai I.J."/>
        </authorList>
    </citation>
    <scope>NUCLEOTIDE SEQUENCE</scope>
    <source>
        <strain evidence="3">110903Hualien_Pintung</strain>
    </source>
</reference>
<name>A0A8H6WLN4_MYCCL</name>
<evidence type="ECO:0000313" key="4">
    <source>
        <dbReference type="Proteomes" id="UP000613580"/>
    </source>
</evidence>
<sequence>MADPTLCSRCRMNLFRRSPLLPTPTQTAEVDALLRSNLAAAAGFGTMLDDGTAESELARYATEIEGVQMRLQELIMERDKLEEYISRVRSACTAHIRRLPQEILGEILEHCAPLLEEYKMRLGVVEFMESERERLAKLPLLNLAKVSSRWRQIIMKTPQLWATVVVDWHLWRDYDKEVHMDLLSETIERSAHHALTVILLGPVNTYDCPPIRILLQHASSWVHLYANITSTLHLLFAPSRFPNLKSLEIGWADAPRLFSVKGANAVPSLRSFSYKGNLNNLPTVPWKQLVFFEYTAASSHAWFHADHFHQLPWRILPKGSTLHFSSRLYSPGSNFRQRSLNSSPIQAQIARLTLRLGPDDPQEDAASVLPVLFSDLVLPELVHLHLLNYEESSPQWPIWEPHEFAALASRSGFPQNVRSLALGVDITRVELFAALRLLEALEELRLSDCPNNRQPLITDALLQDLSSPLFDEDTGTGDDSDATHLVPQLRLLELITLGCYTEAALVDFLASRVSLRATRQDVERPFRIELHLVRDPEEQTLNGRSEEFWKRVENWKRERVLEVEYNDEWNRLGWREGAEDSWR</sequence>
<dbReference type="Proteomes" id="UP000613580">
    <property type="component" value="Unassembled WGS sequence"/>
</dbReference>
<feature type="coiled-coil region" evidence="1">
    <location>
        <begin position="57"/>
        <end position="91"/>
    </location>
</feature>
<feature type="domain" description="F-box" evidence="2">
    <location>
        <begin position="96"/>
        <end position="165"/>
    </location>
</feature>
<protein>
    <submittedName>
        <fullName evidence="3">F-box domain-containing protein</fullName>
    </submittedName>
</protein>
<dbReference type="AlphaFoldDB" id="A0A8H6WLN4"/>
<keyword evidence="1" id="KW-0175">Coiled coil</keyword>
<comment type="caution">
    <text evidence="3">The sequence shown here is derived from an EMBL/GenBank/DDBJ whole genome shotgun (WGS) entry which is preliminary data.</text>
</comment>
<keyword evidence="4" id="KW-1185">Reference proteome</keyword>
<accession>A0A8H6WLN4</accession>
<organism evidence="3 4">
    <name type="scientific">Mycena chlorophos</name>
    <name type="common">Agaric fungus</name>
    <name type="synonym">Agaricus chlorophos</name>
    <dbReference type="NCBI Taxonomy" id="658473"/>
    <lineage>
        <taxon>Eukaryota</taxon>
        <taxon>Fungi</taxon>
        <taxon>Dikarya</taxon>
        <taxon>Basidiomycota</taxon>
        <taxon>Agaricomycotina</taxon>
        <taxon>Agaricomycetes</taxon>
        <taxon>Agaricomycetidae</taxon>
        <taxon>Agaricales</taxon>
        <taxon>Marasmiineae</taxon>
        <taxon>Mycenaceae</taxon>
        <taxon>Mycena</taxon>
    </lineage>
</organism>
<dbReference type="EMBL" id="JACAZE010000003">
    <property type="protein sequence ID" value="KAF7319308.1"/>
    <property type="molecule type" value="Genomic_DNA"/>
</dbReference>
<proteinExistence type="predicted"/>
<dbReference type="Pfam" id="PF12937">
    <property type="entry name" value="F-box-like"/>
    <property type="match status" value="1"/>
</dbReference>
<evidence type="ECO:0000259" key="2">
    <source>
        <dbReference type="Pfam" id="PF12937"/>
    </source>
</evidence>
<evidence type="ECO:0000313" key="3">
    <source>
        <dbReference type="EMBL" id="KAF7319308.1"/>
    </source>
</evidence>
<evidence type="ECO:0000256" key="1">
    <source>
        <dbReference type="SAM" id="Coils"/>
    </source>
</evidence>
<dbReference type="InterPro" id="IPR001810">
    <property type="entry name" value="F-box_dom"/>
</dbReference>
<dbReference type="OrthoDB" id="3065285at2759"/>